<feature type="domain" description="B30.2/SPRY" evidence="4">
    <location>
        <begin position="17"/>
        <end position="217"/>
    </location>
</feature>
<organism evidence="5 6">
    <name type="scientific">Chanos chanos</name>
    <name type="common">Milkfish</name>
    <name type="synonym">Mugil chanos</name>
    <dbReference type="NCBI Taxonomy" id="29144"/>
    <lineage>
        <taxon>Eukaryota</taxon>
        <taxon>Metazoa</taxon>
        <taxon>Chordata</taxon>
        <taxon>Craniata</taxon>
        <taxon>Vertebrata</taxon>
        <taxon>Euteleostomi</taxon>
        <taxon>Actinopterygii</taxon>
        <taxon>Neopterygii</taxon>
        <taxon>Teleostei</taxon>
        <taxon>Ostariophysi</taxon>
        <taxon>Gonorynchiformes</taxon>
        <taxon>Chanidae</taxon>
        <taxon>Chanos</taxon>
    </lineage>
</organism>
<gene>
    <name evidence="6" type="primary">LOC115808731</name>
</gene>
<protein>
    <submittedName>
        <fullName evidence="6">Tripartite motif-containing protein 16-like protein</fullName>
    </submittedName>
</protein>
<dbReference type="OrthoDB" id="8719929at2759"/>
<dbReference type="InterPro" id="IPR043136">
    <property type="entry name" value="B30.2/SPRY_sf"/>
</dbReference>
<dbReference type="GeneID" id="115808731"/>
<sequence>MKPGKPANNQAEKTPVYEPHIPEPTCRAELLKYWIDLSLDEKTANKMLWISEGGSKVCRRTEEVCPYLDRPERFELSPQVLCKESVWGARGYWEVEYSGWVVIGATYEGVGRKGSDGPCGLGENEESWALGWSGSSYHAWYNCISKEIRGVPHSPVLGLYVDQPAGLMIFYLVEGGKESRGEREVRLLHRIQADIQKPVIPGFWVGINSSCVLLKKE</sequence>
<accession>A0A6J2UZE6</accession>
<dbReference type="Gene3D" id="2.60.120.920">
    <property type="match status" value="1"/>
</dbReference>
<dbReference type="RefSeq" id="XP_030626050.1">
    <property type="nucleotide sequence ID" value="XM_030770190.1"/>
</dbReference>
<keyword evidence="1" id="KW-0479">Metal-binding</keyword>
<dbReference type="PANTHER" id="PTHR25465">
    <property type="entry name" value="B-BOX DOMAIN CONTAINING"/>
    <property type="match status" value="1"/>
</dbReference>
<dbReference type="PROSITE" id="PS50188">
    <property type="entry name" value="B302_SPRY"/>
    <property type="match status" value="1"/>
</dbReference>
<evidence type="ECO:0000313" key="6">
    <source>
        <dbReference type="RefSeq" id="XP_030626050.1"/>
    </source>
</evidence>
<dbReference type="InterPro" id="IPR006574">
    <property type="entry name" value="PRY"/>
</dbReference>
<dbReference type="SUPFAM" id="SSF49899">
    <property type="entry name" value="Concanavalin A-like lectins/glucanases"/>
    <property type="match status" value="1"/>
</dbReference>
<dbReference type="InParanoid" id="A0A6J2UZE6"/>
<dbReference type="GO" id="GO:0005737">
    <property type="term" value="C:cytoplasm"/>
    <property type="evidence" value="ECO:0007669"/>
    <property type="project" value="UniProtKB-ARBA"/>
</dbReference>
<dbReference type="Pfam" id="PF13765">
    <property type="entry name" value="PRY"/>
    <property type="match status" value="1"/>
</dbReference>
<evidence type="ECO:0000313" key="5">
    <source>
        <dbReference type="Proteomes" id="UP000504632"/>
    </source>
</evidence>
<reference evidence="6" key="1">
    <citation type="submission" date="2025-08" db="UniProtKB">
        <authorList>
            <consortium name="RefSeq"/>
        </authorList>
    </citation>
    <scope>IDENTIFICATION</scope>
</reference>
<keyword evidence="2" id="KW-0863">Zinc-finger</keyword>
<dbReference type="InterPro" id="IPR051051">
    <property type="entry name" value="E3_ubiq-ligase_TRIM/RNF"/>
</dbReference>
<keyword evidence="5" id="KW-1185">Reference proteome</keyword>
<dbReference type="AlphaFoldDB" id="A0A6J2UZE6"/>
<evidence type="ECO:0000256" key="3">
    <source>
        <dbReference type="ARBA" id="ARBA00022833"/>
    </source>
</evidence>
<dbReference type="InterPro" id="IPR013320">
    <property type="entry name" value="ConA-like_dom_sf"/>
</dbReference>
<dbReference type="GO" id="GO:0008270">
    <property type="term" value="F:zinc ion binding"/>
    <property type="evidence" value="ECO:0007669"/>
    <property type="project" value="UniProtKB-KW"/>
</dbReference>
<dbReference type="PRINTS" id="PR01407">
    <property type="entry name" value="BUTYPHLNCDUF"/>
</dbReference>
<dbReference type="Proteomes" id="UP000504632">
    <property type="component" value="Chromosome 3"/>
</dbReference>
<keyword evidence="3" id="KW-0862">Zinc</keyword>
<evidence type="ECO:0000259" key="4">
    <source>
        <dbReference type="PROSITE" id="PS50188"/>
    </source>
</evidence>
<proteinExistence type="predicted"/>
<dbReference type="InterPro" id="IPR001870">
    <property type="entry name" value="B30.2/SPRY"/>
</dbReference>
<dbReference type="InterPro" id="IPR003879">
    <property type="entry name" value="Butyrophylin_SPRY"/>
</dbReference>
<evidence type="ECO:0000256" key="1">
    <source>
        <dbReference type="ARBA" id="ARBA00022723"/>
    </source>
</evidence>
<dbReference type="PANTHER" id="PTHR25465:SF80">
    <property type="entry name" value="TRIPARTITE MOTIF-CONTAINING PROTEIN 16-LIKE"/>
    <property type="match status" value="1"/>
</dbReference>
<evidence type="ECO:0000256" key="2">
    <source>
        <dbReference type="ARBA" id="ARBA00022771"/>
    </source>
</evidence>
<name>A0A6J2UZE6_CHACN</name>